<reference evidence="2" key="1">
    <citation type="submission" date="2005-10" db="EMBL/GenBank/DDBJ databases">
        <authorList>
            <person name="Loftus B.J."/>
            <person name="Nene V.M."/>
            <person name="Hannick L.I."/>
            <person name="Bidwell S."/>
            <person name="Haas B."/>
            <person name="Amedeo P."/>
            <person name="Orvis J."/>
            <person name="Wortman J.R."/>
            <person name="White O.R."/>
            <person name="Salzberg S."/>
            <person name="Shumway M."/>
            <person name="Koo H."/>
            <person name="Zhao Y."/>
            <person name="Holmes M."/>
            <person name="Miller J."/>
            <person name="Schatz M."/>
            <person name="Pop M."/>
            <person name="Pai G."/>
            <person name="Utterback T."/>
            <person name="Rogers Y.-H."/>
            <person name="Kravitz S."/>
            <person name="Fraser C.M."/>
        </authorList>
    </citation>
    <scope>NUCLEOTIDE SEQUENCE</scope>
    <source>
        <strain evidence="2">Liverpool</strain>
    </source>
</reference>
<sequence>QLERRQRQQSGTTAQPTVRLDLWRHARPARKRRRQGLPQRPAPSNHRCSISVPVCHCQQRRRLRSREFSFASESSSMRGWT</sequence>
<dbReference type="PaxDb" id="7159-AAEL009361-PA"/>
<dbReference type="AlphaFoldDB" id="Q16W16"/>
<feature type="non-terminal residue" evidence="2">
    <location>
        <position position="1"/>
    </location>
</feature>
<evidence type="ECO:0000313" key="3">
    <source>
        <dbReference type="Proteomes" id="UP000682892"/>
    </source>
</evidence>
<evidence type="ECO:0000313" key="2">
    <source>
        <dbReference type="EMBL" id="EAT38779.1"/>
    </source>
</evidence>
<dbReference type="EMBL" id="CH477577">
    <property type="protein sequence ID" value="EAT38779.1"/>
    <property type="molecule type" value="Genomic_DNA"/>
</dbReference>
<dbReference type="Proteomes" id="UP000682892">
    <property type="component" value="Unassembled WGS sequence"/>
</dbReference>
<feature type="region of interest" description="Disordered" evidence="1">
    <location>
        <begin position="1"/>
        <end position="49"/>
    </location>
</feature>
<proteinExistence type="predicted"/>
<feature type="compositionally biased region" description="Basic residues" evidence="1">
    <location>
        <begin position="25"/>
        <end position="35"/>
    </location>
</feature>
<feature type="non-terminal residue" evidence="2">
    <location>
        <position position="81"/>
    </location>
</feature>
<organism evidence="2 3">
    <name type="scientific">Aedes aegypti</name>
    <name type="common">Yellowfever mosquito</name>
    <name type="synonym">Culex aegypti</name>
    <dbReference type="NCBI Taxonomy" id="7159"/>
    <lineage>
        <taxon>Eukaryota</taxon>
        <taxon>Metazoa</taxon>
        <taxon>Ecdysozoa</taxon>
        <taxon>Arthropoda</taxon>
        <taxon>Hexapoda</taxon>
        <taxon>Insecta</taxon>
        <taxon>Pterygota</taxon>
        <taxon>Neoptera</taxon>
        <taxon>Endopterygota</taxon>
        <taxon>Diptera</taxon>
        <taxon>Nematocera</taxon>
        <taxon>Culicoidea</taxon>
        <taxon>Culicidae</taxon>
        <taxon>Culicinae</taxon>
        <taxon>Aedini</taxon>
        <taxon>Aedes</taxon>
        <taxon>Stegomyia</taxon>
    </lineage>
</organism>
<reference evidence="2" key="3">
    <citation type="submission" date="2012-09" db="EMBL/GenBank/DDBJ databases">
        <authorList>
            <consortium name="VectorBase"/>
        </authorList>
    </citation>
    <scope>NUCLEOTIDE SEQUENCE</scope>
    <source>
        <strain evidence="2">Liverpool</strain>
    </source>
</reference>
<evidence type="ECO:0000256" key="1">
    <source>
        <dbReference type="SAM" id="MobiDB-lite"/>
    </source>
</evidence>
<gene>
    <name evidence="2" type="ORF">AaeL_AAEL009361</name>
</gene>
<accession>Q16W16</accession>
<name>Q16W16_AEDAE</name>
<reference evidence="2" key="2">
    <citation type="journal article" date="2007" name="Science">
        <title>Genome sequence of Aedes aegypti, a major arbovirus vector.</title>
        <authorList>
            <person name="Nene V."/>
            <person name="Wortman J.R."/>
            <person name="Lawson D."/>
            <person name="Haas B."/>
            <person name="Kodira C."/>
            <person name="Tu Z.J."/>
            <person name="Loftus B."/>
            <person name="Xi Z."/>
            <person name="Megy K."/>
            <person name="Grabherr M."/>
            <person name="Ren Q."/>
            <person name="Zdobnov E.M."/>
            <person name="Lobo N.F."/>
            <person name="Campbell K.S."/>
            <person name="Brown S.E."/>
            <person name="Bonaldo M.F."/>
            <person name="Zhu J."/>
            <person name="Sinkins S.P."/>
            <person name="Hogenkamp D.G."/>
            <person name="Amedeo P."/>
            <person name="Arensburger P."/>
            <person name="Atkinson P.W."/>
            <person name="Bidwell S."/>
            <person name="Biedler J."/>
            <person name="Birney E."/>
            <person name="Bruggner R.V."/>
            <person name="Costas J."/>
            <person name="Coy M.R."/>
            <person name="Crabtree J."/>
            <person name="Crawford M."/>
            <person name="Debruyn B."/>
            <person name="Decaprio D."/>
            <person name="Eiglmeier K."/>
            <person name="Eisenstadt E."/>
            <person name="El-Dorry H."/>
            <person name="Gelbart W.M."/>
            <person name="Gomes S.L."/>
            <person name="Hammond M."/>
            <person name="Hannick L.I."/>
            <person name="Hogan J.R."/>
            <person name="Holmes M.H."/>
            <person name="Jaffe D."/>
            <person name="Johnston J.S."/>
            <person name="Kennedy R.C."/>
            <person name="Koo H."/>
            <person name="Kravitz S."/>
            <person name="Kriventseva E.V."/>
            <person name="Kulp D."/>
            <person name="Labutti K."/>
            <person name="Lee E."/>
            <person name="Li S."/>
            <person name="Lovin D.D."/>
            <person name="Mao C."/>
            <person name="Mauceli E."/>
            <person name="Menck C.F."/>
            <person name="Miller J.R."/>
            <person name="Montgomery P."/>
            <person name="Mori A."/>
            <person name="Nascimento A.L."/>
            <person name="Naveira H.F."/>
            <person name="Nusbaum C."/>
            <person name="O'leary S."/>
            <person name="Orvis J."/>
            <person name="Pertea M."/>
            <person name="Quesneville H."/>
            <person name="Reidenbach K.R."/>
            <person name="Rogers Y.H."/>
            <person name="Roth C.W."/>
            <person name="Schneider J.R."/>
            <person name="Schatz M."/>
            <person name="Shumway M."/>
            <person name="Stanke M."/>
            <person name="Stinson E.O."/>
            <person name="Tubio J.M."/>
            <person name="Vanzee J.P."/>
            <person name="Verjovski-Almeida S."/>
            <person name="Werner D."/>
            <person name="White O."/>
            <person name="Wyder S."/>
            <person name="Zeng Q."/>
            <person name="Zhao Q."/>
            <person name="Zhao Y."/>
            <person name="Hill C.A."/>
            <person name="Raikhel A.S."/>
            <person name="Soares M.B."/>
            <person name="Knudson D.L."/>
            <person name="Lee N.H."/>
            <person name="Galagan J."/>
            <person name="Salzberg S.L."/>
            <person name="Paulsen I.T."/>
            <person name="Dimopoulos G."/>
            <person name="Collins F.H."/>
            <person name="Birren B."/>
            <person name="Fraser-Liggett C.M."/>
            <person name="Severson D.W."/>
        </authorList>
    </citation>
    <scope>NUCLEOTIDE SEQUENCE [LARGE SCALE GENOMIC DNA]</scope>
    <source>
        <strain evidence="2">Liverpool</strain>
    </source>
</reference>
<protein>
    <submittedName>
        <fullName evidence="2">AAEL009361-PA</fullName>
    </submittedName>
</protein>